<feature type="transmembrane region" description="Helical" evidence="2">
    <location>
        <begin position="41"/>
        <end position="58"/>
    </location>
</feature>
<accession>A0A1H1UNT8</accession>
<evidence type="ECO:0000256" key="2">
    <source>
        <dbReference type="SAM" id="Phobius"/>
    </source>
</evidence>
<proteinExistence type="predicted"/>
<evidence type="ECO:0000256" key="1">
    <source>
        <dbReference type="SAM" id="MobiDB-lite"/>
    </source>
</evidence>
<keyword evidence="2" id="KW-0812">Transmembrane</keyword>
<keyword evidence="4" id="KW-1185">Reference proteome</keyword>
<protein>
    <submittedName>
        <fullName evidence="3">Uncharacterized protein</fullName>
    </submittedName>
</protein>
<gene>
    <name evidence="3" type="ORF">SAMN04488543_2293</name>
</gene>
<keyword evidence="2" id="KW-1133">Transmembrane helix</keyword>
<evidence type="ECO:0000313" key="4">
    <source>
        <dbReference type="Proteomes" id="UP000199092"/>
    </source>
</evidence>
<evidence type="ECO:0000313" key="3">
    <source>
        <dbReference type="EMBL" id="SDS73856.1"/>
    </source>
</evidence>
<feature type="compositionally biased region" description="Low complexity" evidence="1">
    <location>
        <begin position="1"/>
        <end position="11"/>
    </location>
</feature>
<dbReference type="Proteomes" id="UP000199092">
    <property type="component" value="Chromosome I"/>
</dbReference>
<feature type="region of interest" description="Disordered" evidence="1">
    <location>
        <begin position="1"/>
        <end position="20"/>
    </location>
</feature>
<feature type="transmembrane region" description="Helical" evidence="2">
    <location>
        <begin position="64"/>
        <end position="88"/>
    </location>
</feature>
<reference evidence="3 4" key="1">
    <citation type="submission" date="2016-10" db="EMBL/GenBank/DDBJ databases">
        <authorList>
            <person name="de Groot N.N."/>
        </authorList>
    </citation>
    <scope>NUCLEOTIDE SEQUENCE [LARGE SCALE GENOMIC DNA]</scope>
    <source>
        <strain evidence="3 4">DSM 21741</strain>
    </source>
</reference>
<dbReference type="EMBL" id="LT629749">
    <property type="protein sequence ID" value="SDS73856.1"/>
    <property type="molecule type" value="Genomic_DNA"/>
</dbReference>
<name>A0A1H1UNT8_9ACTN</name>
<dbReference type="AlphaFoldDB" id="A0A1H1UNT8"/>
<keyword evidence="2" id="KW-0472">Membrane</keyword>
<organism evidence="3 4">
    <name type="scientific">Friedmanniella luteola</name>
    <dbReference type="NCBI Taxonomy" id="546871"/>
    <lineage>
        <taxon>Bacteria</taxon>
        <taxon>Bacillati</taxon>
        <taxon>Actinomycetota</taxon>
        <taxon>Actinomycetes</taxon>
        <taxon>Propionibacteriales</taxon>
        <taxon>Nocardioidaceae</taxon>
        <taxon>Friedmanniella</taxon>
    </lineage>
</organism>
<sequence length="98" mass="10411">MSTRWVADGAVGRPGRGGARDYRRGMDAAEVGRRKRRCSRAVIAGCSLMAVALVLSAHEVGPPIATTVGAVVGFLLLLYGVHVGWLVFYDRDDDGPPS</sequence>